<dbReference type="Gene3D" id="3.40.630.30">
    <property type="match status" value="1"/>
</dbReference>
<dbReference type="InterPro" id="IPR000182">
    <property type="entry name" value="GNAT_dom"/>
</dbReference>
<dbReference type="GO" id="GO:0016747">
    <property type="term" value="F:acyltransferase activity, transferring groups other than amino-acyl groups"/>
    <property type="evidence" value="ECO:0007669"/>
    <property type="project" value="InterPro"/>
</dbReference>
<keyword evidence="3" id="KW-1185">Reference proteome</keyword>
<evidence type="ECO:0000259" key="1">
    <source>
        <dbReference type="Pfam" id="PF00583"/>
    </source>
</evidence>
<protein>
    <recommendedName>
        <fullName evidence="1">N-acetyltransferase domain-containing protein</fullName>
    </recommendedName>
</protein>
<feature type="domain" description="N-acetyltransferase" evidence="1">
    <location>
        <begin position="134"/>
        <end position="191"/>
    </location>
</feature>
<dbReference type="CDD" id="cd04301">
    <property type="entry name" value="NAT_SF"/>
    <property type="match status" value="1"/>
</dbReference>
<evidence type="ECO:0000313" key="3">
    <source>
        <dbReference type="Proteomes" id="UP000031408"/>
    </source>
</evidence>
<name>A0A0C1LM08_9BACT</name>
<dbReference type="InterPro" id="IPR016181">
    <property type="entry name" value="Acyl_CoA_acyltransferase"/>
</dbReference>
<gene>
    <name evidence="2" type="ORF">OI18_01020</name>
</gene>
<dbReference type="SUPFAM" id="SSF55729">
    <property type="entry name" value="Acyl-CoA N-acyltransferases (Nat)"/>
    <property type="match status" value="1"/>
</dbReference>
<organism evidence="2 3">
    <name type="scientific">Flavihumibacter solisilvae</name>
    <dbReference type="NCBI Taxonomy" id="1349421"/>
    <lineage>
        <taxon>Bacteria</taxon>
        <taxon>Pseudomonadati</taxon>
        <taxon>Bacteroidota</taxon>
        <taxon>Chitinophagia</taxon>
        <taxon>Chitinophagales</taxon>
        <taxon>Chitinophagaceae</taxon>
        <taxon>Flavihumibacter</taxon>
    </lineage>
</organism>
<dbReference type="Pfam" id="PF00583">
    <property type="entry name" value="Acetyltransf_1"/>
    <property type="match status" value="1"/>
</dbReference>
<evidence type="ECO:0000313" key="2">
    <source>
        <dbReference type="EMBL" id="KIC96368.1"/>
    </source>
</evidence>
<dbReference type="EMBL" id="JSVC01000001">
    <property type="protein sequence ID" value="KIC96368.1"/>
    <property type="molecule type" value="Genomic_DNA"/>
</dbReference>
<dbReference type="AlphaFoldDB" id="A0A0C1LM08"/>
<comment type="caution">
    <text evidence="2">The sequence shown here is derived from an EMBL/GenBank/DDBJ whole genome shotgun (WGS) entry which is preliminary data.</text>
</comment>
<dbReference type="Proteomes" id="UP000031408">
    <property type="component" value="Unassembled WGS sequence"/>
</dbReference>
<sequence>MDKEQKYHAEVDSGYEFGNTALYLRVMNMLQSSLLLVSNFSDDPLFRFAFTGPETNRHRGMEAYFSAALDYCLQEGSIIIAPENRGLLAWIPGSAFPPHIDQTRIRNQPSYVQEAWERLNNHESTPEAIIAANANSFAYCWLLTVDFSVRGKGYGRMLMENGFDQMREAGLKECWLSTENNCNNAFYELHGMELFESAAASSGLTSYIFRKRL</sequence>
<reference evidence="2 3" key="1">
    <citation type="submission" date="2014-11" db="EMBL/GenBank/DDBJ databases">
        <title>Genome sequence of Flavihumibacter solisilvae 3-3.</title>
        <authorList>
            <person name="Zhou G."/>
            <person name="Li M."/>
            <person name="Wang G."/>
        </authorList>
    </citation>
    <scope>NUCLEOTIDE SEQUENCE [LARGE SCALE GENOMIC DNA]</scope>
    <source>
        <strain evidence="2 3">3-3</strain>
    </source>
</reference>
<proteinExistence type="predicted"/>
<accession>A0A0C1LM08</accession>